<keyword evidence="2" id="KW-1185">Reference proteome</keyword>
<name>A0ABY9KDV3_9HYPH</name>
<evidence type="ECO:0000313" key="2">
    <source>
        <dbReference type="Proteomes" id="UP001225788"/>
    </source>
</evidence>
<accession>A0ABY9KDV3</accession>
<reference evidence="1 2" key="1">
    <citation type="submission" date="2023-08" db="EMBL/GenBank/DDBJ databases">
        <title>Pathogen: clinical or host-associated sample.</title>
        <authorList>
            <person name="Hergert J."/>
            <person name="Casey R."/>
            <person name="Wagner J."/>
            <person name="Young E.L."/>
            <person name="Oakeson K.F."/>
        </authorList>
    </citation>
    <scope>NUCLEOTIDE SEQUENCE [LARGE SCALE GENOMIC DNA]</scope>
    <source>
        <strain evidence="1 2">UPHL-collab-2</strain>
        <plasmid evidence="1 2">unnamed1</plasmid>
    </source>
</reference>
<gene>
    <name evidence="1" type="ORF">Q9315_23190</name>
</gene>
<evidence type="ECO:0000313" key="1">
    <source>
        <dbReference type="EMBL" id="WLS05076.1"/>
    </source>
</evidence>
<geneLocation type="plasmid" evidence="1 2">
    <name>unnamed1</name>
</geneLocation>
<protein>
    <submittedName>
        <fullName evidence="1">Uncharacterized protein</fullName>
    </submittedName>
</protein>
<keyword evidence="1" id="KW-0614">Plasmid</keyword>
<dbReference type="EMBL" id="CP132315">
    <property type="protein sequence ID" value="WLS05076.1"/>
    <property type="molecule type" value="Genomic_DNA"/>
</dbReference>
<proteinExistence type="predicted"/>
<organism evidence="1 2">
    <name type="scientific">Shinella oryzae</name>
    <dbReference type="NCBI Taxonomy" id="2871820"/>
    <lineage>
        <taxon>Bacteria</taxon>
        <taxon>Pseudomonadati</taxon>
        <taxon>Pseudomonadota</taxon>
        <taxon>Alphaproteobacteria</taxon>
        <taxon>Hyphomicrobiales</taxon>
        <taxon>Rhizobiaceae</taxon>
        <taxon>Shinella</taxon>
    </lineage>
</organism>
<dbReference type="Proteomes" id="UP001225788">
    <property type="component" value="Plasmid unnamed1"/>
</dbReference>
<sequence>MTVAILAIATEIVGVEAVVALGRRVMLRVKKDSDVQKWFA</sequence>